<dbReference type="Proteomes" id="UP001276564">
    <property type="component" value="Unassembled WGS sequence"/>
</dbReference>
<proteinExistence type="predicted"/>
<evidence type="ECO:0008006" key="3">
    <source>
        <dbReference type="Google" id="ProtNLM"/>
    </source>
</evidence>
<protein>
    <recommendedName>
        <fullName evidence="3">Restriction endonuclease</fullName>
    </recommendedName>
</protein>
<dbReference type="RefSeq" id="WP_320321256.1">
    <property type="nucleotide sequence ID" value="NZ_JAVIIP010000011.1"/>
</dbReference>
<evidence type="ECO:0000313" key="2">
    <source>
        <dbReference type="Proteomes" id="UP001276564"/>
    </source>
</evidence>
<gene>
    <name evidence="1" type="ORF">RFM23_21060</name>
</gene>
<comment type="caution">
    <text evidence="1">The sequence shown here is derived from an EMBL/GenBank/DDBJ whole genome shotgun (WGS) entry which is preliminary data.</text>
</comment>
<dbReference type="EMBL" id="JAVIIP010000011">
    <property type="protein sequence ID" value="MDX8540113.1"/>
    <property type="molecule type" value="Genomic_DNA"/>
</dbReference>
<reference evidence="1 2" key="1">
    <citation type="submission" date="2023-08" db="EMBL/GenBank/DDBJ databases">
        <title>Implementing the SeqCode for naming new Mesorhizobium species isolated from Vachellia karroo root nodules.</title>
        <authorList>
            <person name="Van Lill M."/>
        </authorList>
    </citation>
    <scope>NUCLEOTIDE SEQUENCE [LARGE SCALE GENOMIC DNA]</scope>
    <source>
        <strain evidence="1 2">VK4B</strain>
    </source>
</reference>
<sequence length="261" mass="29323">MKITPEQREAWLQNTANSPFNRWLEPQVRGPDGQLDLARLYEVASRYGIDGQSRYSHLNPGQQRMIVGNILRRIVPADEYEVSVATPQTAKQVSVPLRPEIIRTAGVTDLLILHSQIMDELREREIVRTANAPLGDYAELLFATAFGWALQNNSSNGHDATDASGHRYQIKSRRVTPRNPSRQLSAIRRLPDSTFDFLAAVLFDETYRVTKAIVLPHAVVARRGKRVEHTNSWRFILDDGVWAEAGARDVTAALISASETI</sequence>
<name>A0ABU5AS57_9HYPH</name>
<accession>A0ABU5AS57</accession>
<keyword evidence="2" id="KW-1185">Reference proteome</keyword>
<organism evidence="1 2">
    <name type="scientific">Mesorhizobium abyssinicae</name>
    <dbReference type="NCBI Taxonomy" id="1209958"/>
    <lineage>
        <taxon>Bacteria</taxon>
        <taxon>Pseudomonadati</taxon>
        <taxon>Pseudomonadota</taxon>
        <taxon>Alphaproteobacteria</taxon>
        <taxon>Hyphomicrobiales</taxon>
        <taxon>Phyllobacteriaceae</taxon>
        <taxon>Mesorhizobium</taxon>
    </lineage>
</organism>
<evidence type="ECO:0000313" key="1">
    <source>
        <dbReference type="EMBL" id="MDX8540113.1"/>
    </source>
</evidence>